<accession>A0A9D1Q9G4</accession>
<name>A0A9D1Q9G4_9FIRM</name>
<proteinExistence type="predicted"/>
<sequence length="117" mass="12431">MNELIGGIFLLAVTAVGGFAAGALRQVANAYTENRLLSEIADAVADAVACISQTYADELKELGRFDEAAQKIAVTKALAACMASLSESAKDFITDNYGDIAAYLTQRIEAQVRLQKL</sequence>
<organism evidence="1 2">
    <name type="scientific">Candidatus Faecalibacterium intestinigallinarum</name>
    <dbReference type="NCBI Taxonomy" id="2838581"/>
    <lineage>
        <taxon>Bacteria</taxon>
        <taxon>Bacillati</taxon>
        <taxon>Bacillota</taxon>
        <taxon>Clostridia</taxon>
        <taxon>Eubacteriales</taxon>
        <taxon>Oscillospiraceae</taxon>
        <taxon>Faecalibacterium</taxon>
    </lineage>
</organism>
<comment type="caution">
    <text evidence="1">The sequence shown here is derived from an EMBL/GenBank/DDBJ whole genome shotgun (WGS) entry which is preliminary data.</text>
</comment>
<dbReference type="EMBL" id="DXHQ01000037">
    <property type="protein sequence ID" value="HIW08368.1"/>
    <property type="molecule type" value="Genomic_DNA"/>
</dbReference>
<reference evidence="1" key="2">
    <citation type="submission" date="2021-04" db="EMBL/GenBank/DDBJ databases">
        <authorList>
            <person name="Gilroy R."/>
        </authorList>
    </citation>
    <scope>NUCLEOTIDE SEQUENCE</scope>
    <source>
        <strain evidence="1">ChiHcolR34-3080</strain>
    </source>
</reference>
<gene>
    <name evidence="1" type="ORF">H9890_03070</name>
</gene>
<protein>
    <submittedName>
        <fullName evidence="1">Uncharacterized protein</fullName>
    </submittedName>
</protein>
<reference evidence="1" key="1">
    <citation type="journal article" date="2021" name="PeerJ">
        <title>Extensive microbial diversity within the chicken gut microbiome revealed by metagenomics and culture.</title>
        <authorList>
            <person name="Gilroy R."/>
            <person name="Ravi A."/>
            <person name="Getino M."/>
            <person name="Pursley I."/>
            <person name="Horton D.L."/>
            <person name="Alikhan N.F."/>
            <person name="Baker D."/>
            <person name="Gharbi K."/>
            <person name="Hall N."/>
            <person name="Watson M."/>
            <person name="Adriaenssens E.M."/>
            <person name="Foster-Nyarko E."/>
            <person name="Jarju S."/>
            <person name="Secka A."/>
            <person name="Antonio M."/>
            <person name="Oren A."/>
            <person name="Chaudhuri R.R."/>
            <person name="La Ragione R."/>
            <person name="Hildebrand F."/>
            <person name="Pallen M.J."/>
        </authorList>
    </citation>
    <scope>NUCLEOTIDE SEQUENCE</scope>
    <source>
        <strain evidence="1">ChiHcolR34-3080</strain>
    </source>
</reference>
<dbReference type="AlphaFoldDB" id="A0A9D1Q9G4"/>
<dbReference type="Proteomes" id="UP000823933">
    <property type="component" value="Unassembled WGS sequence"/>
</dbReference>
<evidence type="ECO:0000313" key="2">
    <source>
        <dbReference type="Proteomes" id="UP000823933"/>
    </source>
</evidence>
<evidence type="ECO:0000313" key="1">
    <source>
        <dbReference type="EMBL" id="HIW08368.1"/>
    </source>
</evidence>